<evidence type="ECO:0000256" key="5">
    <source>
        <dbReference type="ARBA" id="ARBA00022729"/>
    </source>
</evidence>
<evidence type="ECO:0000259" key="20">
    <source>
        <dbReference type="Pfam" id="PF20806"/>
    </source>
</evidence>
<keyword evidence="4" id="KW-0479">Metal-binding</keyword>
<evidence type="ECO:0000256" key="14">
    <source>
        <dbReference type="ARBA" id="ARBA00023180"/>
    </source>
</evidence>
<dbReference type="InterPro" id="IPR013649">
    <property type="entry name" value="Integrin_alpha_Ig-like_1"/>
</dbReference>
<dbReference type="SMART" id="SM00191">
    <property type="entry name" value="Int_alpha"/>
    <property type="match status" value="4"/>
</dbReference>
<keyword evidence="12" id="KW-1015">Disulfide bond</keyword>
<dbReference type="SUPFAM" id="SSF69179">
    <property type="entry name" value="Integrin domains"/>
    <property type="match status" value="3"/>
</dbReference>
<feature type="region of interest" description="Disordered" evidence="17">
    <location>
        <begin position="1582"/>
        <end position="1604"/>
    </location>
</feature>
<keyword evidence="7" id="KW-0106">Calcium</keyword>
<comment type="similarity">
    <text evidence="2 16">Belongs to the integrin alpha chain family.</text>
</comment>
<gene>
    <name evidence="22" type="primary">LOC120064520</name>
</gene>
<evidence type="ECO:0000256" key="10">
    <source>
        <dbReference type="ARBA" id="ARBA00023037"/>
    </source>
</evidence>
<dbReference type="GO" id="GO:0046872">
    <property type="term" value="F:metal ion binding"/>
    <property type="evidence" value="ECO:0007669"/>
    <property type="project" value="UniProtKB-KW"/>
</dbReference>
<dbReference type="Pfam" id="PF20806">
    <property type="entry name" value="Integrin_A_Ig_3"/>
    <property type="match status" value="1"/>
</dbReference>
<name>A0A8U1F718_SALNM</name>
<proteinExistence type="inferred from homology"/>
<dbReference type="Proteomes" id="UP000808372">
    <property type="component" value="Chromosome 19"/>
</dbReference>
<feature type="region of interest" description="Disordered" evidence="17">
    <location>
        <begin position="1411"/>
        <end position="1443"/>
    </location>
</feature>
<feature type="repeat" description="FG-GAP" evidence="15">
    <location>
        <begin position="229"/>
        <end position="283"/>
    </location>
</feature>
<evidence type="ECO:0000256" key="16">
    <source>
        <dbReference type="RuleBase" id="RU003762"/>
    </source>
</evidence>
<feature type="domain" description="Integrin alpha second immunoglobulin-like" evidence="19">
    <location>
        <begin position="1176"/>
        <end position="1311"/>
    </location>
</feature>
<keyword evidence="8 16" id="KW-0130">Cell adhesion</keyword>
<dbReference type="InterPro" id="IPR000413">
    <property type="entry name" value="Integrin_alpha"/>
</dbReference>
<evidence type="ECO:0000256" key="11">
    <source>
        <dbReference type="ARBA" id="ARBA00023136"/>
    </source>
</evidence>
<dbReference type="GO" id="GO:0008305">
    <property type="term" value="C:integrin complex"/>
    <property type="evidence" value="ECO:0007669"/>
    <property type="project" value="InterPro"/>
</dbReference>
<protein>
    <submittedName>
        <fullName evidence="22">Integrin alpha-V-like</fullName>
    </submittedName>
</protein>
<sequence length="1604" mass="174976">MERLRKLSLSLALILPCLQWTTCFNLDIDKPYVFSGPEGSYFGFSVDFFQPDAKQSNILIGAPKANTSSPSTVVERGAVYTCPWQKSSDCTQVQFDNTDDRKNNEGLQMEFKSNQWFGATVRSHGEHILACAPLYQWSTYSVSEREPVGTCFLKKGTEVVEYSPCRSKANSPEGQGFCQAGFSIDFVKNNRVVVGGPGSFYWQGQLISDDISEIITRFNRQYYTPYSNQLTTKSASAQYDDSYLGYSVTVGDFNADGEDDYITGVPRGDKALGYVNIFNGRNMQSVLNFTGTQMAAYFGHSVAATDINNDGLVDLFVGAPLFMDRGSDGKLREVGQVSVFLAKGGFSFHTPITLSGTEIYSRFGSSIATLGDLDMDGFNGMYEALTTSSSGNVMSNCLTDFLSGNVMSNCLTDFLSGNVMSNCLTDFLSDFLSGNVMSNCLTDFLSGNVMSNCLTDFLSGNVMSNCLTDFLSGNVMSNCLTDFLSDFLSGNVMSNCQTDFLLGNVMSNCLTDFLSGNVMSNCLTDFLSGNVMSNCLTDFLSGNVMSNCLTDFLSDFLSGNVMSNCLTDFLSGNVMSNCLTDFLSGNVMSNCLTDFLSGNVMSNCQTDFLSGNVMSNCLTDFLSGNVMSNCLTDFLSDFLSGNVMSNCLTDFLSGNVMSNCLTDFLSGNVMSNCLTDFLSDFLSGNVMSNCLTDFLSGNVMSNCLTDFLSDFLSGNVMSNCQTDFLLGNVMSNCLTDFLSGNVMSNCLTDFLSGNVMSNCLTDFLSGNVMSNCLTDFLSGNAMSNCLTDFLSDFLSGNVMSNCLTDFLSGNVMSNCLTDFLSGNVMSNCLTDFLSGNVMSNCLTDFLSGNVMSNCLTDFLSGNVMSNCLTDFLSGNVMSNCLTDFLSGNAMSNCQTDFLSGNVMSNCLTDFLSGNVMSNCLTDFLSGNVMSNCQTDFLSGNVMSNCLTDFLSGNVMSNCQTDFLSGNVMSNCLTDFLSGNVMSNCLTDFLSGNVMSNCLTDFLSGNVMSNCLTDFLSGNVMSNCLTDFLSGNVMSNCLTDFLSGNVMSDRLPLCFKVKYCLKASGRGAPASLKFQVYLVLDRLKHKGATKRVLFLHSKTSQYTKNMTVSNGQGPACEEQEAFLIDDSEFRDKITPISVFMEFSLDYQQAADKTGLLPILEQTTPTNISKQAHVLLDCGDDNICKPDLKLSVVSDQKQIYIGDDNPLTLEVTAENRGEGAYEAELHVFLPPQADFTGVVRNSETLSRLSCAYKTENQTRVVVCDLGNPMKGGIKVLAGLRFSVHQLSEQDTFVKFDLQIQSSNQFNSTSSLVSSITQLAVLANVDIRGVAAPDQVFLPIANWKPKENLVVGDDIGPEIQHIYELRNRGPSTFSKAMLDIEWPYRFNNGSLLYITKLEVDGGMNCSTDMEINPLNVSNPLSGETNGSASTSGDNTEGRNRNHVHRRELARKEMEGDLETLDCSKAQCLKIRCQMGRLERGQSTTLYIYSRLGVATFLKTESQNRSFTVRSSASFSVIEMPYNKNLVSELPSNAITVSMSVIWVKSDPEPVPGWVVALAVLAGLLLLALLIFIMYKLGFFKRVRPPQEDNTEKEQLAPQENGDRNNEA</sequence>
<dbReference type="FunFam" id="2.60.40.1510:FF:000001">
    <property type="entry name" value="Integrin alpha V"/>
    <property type="match status" value="1"/>
</dbReference>
<dbReference type="FunFam" id="1.20.5.930:FF:000001">
    <property type="entry name" value="Integrin subunit alpha V"/>
    <property type="match status" value="1"/>
</dbReference>
<dbReference type="FunFam" id="2.60.40.1460:FF:000001">
    <property type="entry name" value="Integrin, alpha V"/>
    <property type="match status" value="1"/>
</dbReference>
<dbReference type="Pfam" id="PF20805">
    <property type="entry name" value="Integrin_A_Ig_2"/>
    <property type="match status" value="1"/>
</dbReference>
<keyword evidence="13 16" id="KW-0675">Receptor</keyword>
<dbReference type="InterPro" id="IPR018184">
    <property type="entry name" value="Integrin_alpha_C_CS"/>
</dbReference>
<dbReference type="KEGG" id="snh:120064520"/>
<dbReference type="GO" id="GO:0033627">
    <property type="term" value="P:cell adhesion mediated by integrin"/>
    <property type="evidence" value="ECO:0007669"/>
    <property type="project" value="TreeGrafter"/>
</dbReference>
<dbReference type="GO" id="GO:0007160">
    <property type="term" value="P:cell-matrix adhesion"/>
    <property type="evidence" value="ECO:0007669"/>
    <property type="project" value="TreeGrafter"/>
</dbReference>
<dbReference type="Pfam" id="PF01839">
    <property type="entry name" value="FG-GAP"/>
    <property type="match status" value="1"/>
</dbReference>
<dbReference type="SUPFAM" id="SSF69318">
    <property type="entry name" value="Integrin alpha N-terminal domain"/>
    <property type="match status" value="1"/>
</dbReference>
<evidence type="ECO:0000256" key="17">
    <source>
        <dbReference type="SAM" id="MobiDB-lite"/>
    </source>
</evidence>
<keyword evidence="5 16" id="KW-0732">Signal</keyword>
<dbReference type="PANTHER" id="PTHR23220">
    <property type="entry name" value="INTEGRIN ALPHA"/>
    <property type="match status" value="1"/>
</dbReference>
<feature type="repeat" description="FG-GAP" evidence="15">
    <location>
        <begin position="284"/>
        <end position="349"/>
    </location>
</feature>
<dbReference type="Pfam" id="PF00357">
    <property type="entry name" value="Integrin_alpha"/>
    <property type="match status" value="1"/>
</dbReference>
<dbReference type="GO" id="GO:0009897">
    <property type="term" value="C:external side of plasma membrane"/>
    <property type="evidence" value="ECO:0007669"/>
    <property type="project" value="TreeGrafter"/>
</dbReference>
<evidence type="ECO:0000256" key="6">
    <source>
        <dbReference type="ARBA" id="ARBA00022737"/>
    </source>
</evidence>
<dbReference type="PROSITE" id="PS00242">
    <property type="entry name" value="INTEGRIN_ALPHA"/>
    <property type="match status" value="1"/>
</dbReference>
<feature type="compositionally biased region" description="Polar residues" evidence="17">
    <location>
        <begin position="1411"/>
        <end position="1431"/>
    </location>
</feature>
<feature type="domain" description="Integrin alpha first immunoglubulin-like" evidence="18">
    <location>
        <begin position="1052"/>
        <end position="1174"/>
    </location>
</feature>
<feature type="repeat" description="FG-GAP" evidence="15">
    <location>
        <begin position="166"/>
        <end position="218"/>
    </location>
</feature>
<keyword evidence="9 16" id="KW-1133">Transmembrane helix</keyword>
<dbReference type="Gene3D" id="1.20.5.930">
    <property type="entry name" value="Bicelle-embedded integrin alpha(iib) transmembrane segment"/>
    <property type="match status" value="1"/>
</dbReference>
<dbReference type="Pfam" id="PF08441">
    <property type="entry name" value="Integrin_A_Ig_1"/>
    <property type="match status" value="1"/>
</dbReference>
<dbReference type="InterPro" id="IPR048286">
    <property type="entry name" value="Integrin_alpha_Ig-like_3"/>
</dbReference>
<evidence type="ECO:0000256" key="15">
    <source>
        <dbReference type="PROSITE-ProRule" id="PRU00803"/>
    </source>
</evidence>
<evidence type="ECO:0000256" key="8">
    <source>
        <dbReference type="ARBA" id="ARBA00022889"/>
    </source>
</evidence>
<reference evidence="22" key="1">
    <citation type="submission" date="2025-08" db="UniProtKB">
        <authorList>
            <consortium name="RefSeq"/>
        </authorList>
    </citation>
    <scope>IDENTIFICATION</scope>
    <source>
        <tissue evidence="22">White muscle</tissue>
    </source>
</reference>
<keyword evidence="21" id="KW-1185">Reference proteome</keyword>
<dbReference type="Gene3D" id="2.60.40.1460">
    <property type="entry name" value="Integrin domains. Chain A, domain 2"/>
    <property type="match status" value="1"/>
</dbReference>
<evidence type="ECO:0000256" key="3">
    <source>
        <dbReference type="ARBA" id="ARBA00022692"/>
    </source>
</evidence>
<dbReference type="InterPro" id="IPR028994">
    <property type="entry name" value="Integrin_alpha_N"/>
</dbReference>
<keyword evidence="11 16" id="KW-0472">Membrane</keyword>
<dbReference type="Gene3D" id="2.60.40.1530">
    <property type="entry name" value="ntegrin, alpha v. Chain A, domain 4"/>
    <property type="match status" value="1"/>
</dbReference>
<dbReference type="GO" id="GO:0098609">
    <property type="term" value="P:cell-cell adhesion"/>
    <property type="evidence" value="ECO:0007669"/>
    <property type="project" value="TreeGrafter"/>
</dbReference>
<feature type="chain" id="PRO_5036515625" evidence="16">
    <location>
        <begin position="24"/>
        <end position="1604"/>
    </location>
</feature>
<evidence type="ECO:0000256" key="12">
    <source>
        <dbReference type="ARBA" id="ARBA00023157"/>
    </source>
</evidence>
<dbReference type="PROSITE" id="PS51470">
    <property type="entry name" value="FG_GAP"/>
    <property type="match status" value="4"/>
</dbReference>
<evidence type="ECO:0000256" key="9">
    <source>
        <dbReference type="ARBA" id="ARBA00022989"/>
    </source>
</evidence>
<organism evidence="21 22">
    <name type="scientific">Salvelinus namaycush</name>
    <name type="common">Lake trout</name>
    <name type="synonym">Salmo namaycush</name>
    <dbReference type="NCBI Taxonomy" id="8040"/>
    <lineage>
        <taxon>Eukaryota</taxon>
        <taxon>Metazoa</taxon>
        <taxon>Chordata</taxon>
        <taxon>Craniata</taxon>
        <taxon>Vertebrata</taxon>
        <taxon>Euteleostomi</taxon>
        <taxon>Actinopterygii</taxon>
        <taxon>Neopterygii</taxon>
        <taxon>Teleostei</taxon>
        <taxon>Protacanthopterygii</taxon>
        <taxon>Salmoniformes</taxon>
        <taxon>Salmonidae</taxon>
        <taxon>Salmoninae</taxon>
        <taxon>Salvelinus</taxon>
    </lineage>
</organism>
<keyword evidence="6" id="KW-0677">Repeat</keyword>
<dbReference type="GO" id="GO:0001525">
    <property type="term" value="P:angiogenesis"/>
    <property type="evidence" value="ECO:0007669"/>
    <property type="project" value="TreeGrafter"/>
</dbReference>
<dbReference type="RefSeq" id="XP_038871062.1">
    <property type="nucleotide sequence ID" value="XM_039015134.1"/>
</dbReference>
<accession>A0A8U1F718</accession>
<evidence type="ECO:0000259" key="19">
    <source>
        <dbReference type="Pfam" id="PF20805"/>
    </source>
</evidence>
<feature type="repeat" description="FG-GAP" evidence="15">
    <location>
        <begin position="28"/>
        <end position="91"/>
    </location>
</feature>
<keyword evidence="10 16" id="KW-0401">Integrin</keyword>
<feature type="transmembrane region" description="Helical" evidence="16">
    <location>
        <begin position="1550"/>
        <end position="1571"/>
    </location>
</feature>
<dbReference type="GO" id="GO:0007229">
    <property type="term" value="P:integrin-mediated signaling pathway"/>
    <property type="evidence" value="ECO:0007669"/>
    <property type="project" value="UniProtKB-KW"/>
</dbReference>
<dbReference type="Gene3D" id="2.60.40.1510">
    <property type="entry name" value="ntegrin, alpha v. Chain A, domain 3"/>
    <property type="match status" value="1"/>
</dbReference>
<dbReference type="GO" id="GO:0005178">
    <property type="term" value="F:integrin binding"/>
    <property type="evidence" value="ECO:0007669"/>
    <property type="project" value="TreeGrafter"/>
</dbReference>
<evidence type="ECO:0000313" key="21">
    <source>
        <dbReference type="Proteomes" id="UP000808372"/>
    </source>
</evidence>
<evidence type="ECO:0000259" key="18">
    <source>
        <dbReference type="Pfam" id="PF08441"/>
    </source>
</evidence>
<dbReference type="PRINTS" id="PR01185">
    <property type="entry name" value="INTEGRINA"/>
</dbReference>
<dbReference type="Gene3D" id="2.130.10.130">
    <property type="entry name" value="Integrin alpha, N-terminal"/>
    <property type="match status" value="1"/>
</dbReference>
<evidence type="ECO:0000313" key="22">
    <source>
        <dbReference type="RefSeq" id="XP_038871062.1"/>
    </source>
</evidence>
<dbReference type="PANTHER" id="PTHR23220:SF4">
    <property type="entry name" value="INTEGRIN ALPHA-V"/>
    <property type="match status" value="1"/>
</dbReference>
<evidence type="ECO:0000256" key="4">
    <source>
        <dbReference type="ARBA" id="ARBA00022723"/>
    </source>
</evidence>
<evidence type="ECO:0000256" key="7">
    <source>
        <dbReference type="ARBA" id="ARBA00022837"/>
    </source>
</evidence>
<evidence type="ECO:0000256" key="13">
    <source>
        <dbReference type="ARBA" id="ARBA00023170"/>
    </source>
</evidence>
<feature type="domain" description="Integrin alpha third immunoglobulin-like" evidence="20">
    <location>
        <begin position="1322"/>
        <end position="1539"/>
    </location>
</feature>
<dbReference type="InterPro" id="IPR013519">
    <property type="entry name" value="Int_alpha_beta-p"/>
</dbReference>
<evidence type="ECO:0000256" key="2">
    <source>
        <dbReference type="ARBA" id="ARBA00008054"/>
    </source>
</evidence>
<comment type="subcellular location">
    <subcellularLocation>
        <location evidence="1 16">Membrane</location>
        <topology evidence="1 16">Single-pass type I membrane protein</topology>
    </subcellularLocation>
</comment>
<keyword evidence="14" id="KW-0325">Glycoprotein</keyword>
<dbReference type="InterPro" id="IPR032695">
    <property type="entry name" value="Integrin_dom_sf"/>
</dbReference>
<dbReference type="InterPro" id="IPR048285">
    <property type="entry name" value="Integrin_alpha_Ig-like_2"/>
</dbReference>
<dbReference type="InterPro" id="IPR013517">
    <property type="entry name" value="FG-GAP"/>
</dbReference>
<keyword evidence="3 16" id="KW-0812">Transmembrane</keyword>
<dbReference type="GeneID" id="120064520"/>
<evidence type="ECO:0000256" key="1">
    <source>
        <dbReference type="ARBA" id="ARBA00004479"/>
    </source>
</evidence>
<feature type="signal peptide" evidence="16">
    <location>
        <begin position="1"/>
        <end position="23"/>
    </location>
</feature>